<dbReference type="EMBL" id="JBEPCV010000003">
    <property type="protein sequence ID" value="MER6903437.1"/>
    <property type="molecule type" value="Genomic_DNA"/>
</dbReference>
<proteinExistence type="predicted"/>
<protein>
    <submittedName>
        <fullName evidence="2">Uncharacterized protein</fullName>
    </submittedName>
</protein>
<feature type="compositionally biased region" description="Low complexity" evidence="1">
    <location>
        <begin position="33"/>
        <end position="57"/>
    </location>
</feature>
<organism evidence="2 3">
    <name type="scientific">Streptomyces flaveolus</name>
    <dbReference type="NCBI Taxonomy" id="67297"/>
    <lineage>
        <taxon>Bacteria</taxon>
        <taxon>Bacillati</taxon>
        <taxon>Actinomycetota</taxon>
        <taxon>Actinomycetes</taxon>
        <taxon>Kitasatosporales</taxon>
        <taxon>Streptomycetaceae</taxon>
        <taxon>Streptomyces</taxon>
    </lineage>
</organism>
<dbReference type="Proteomes" id="UP001490330">
    <property type="component" value="Unassembled WGS sequence"/>
</dbReference>
<reference evidence="2 3" key="1">
    <citation type="submission" date="2024-06" db="EMBL/GenBank/DDBJ databases">
        <title>The Natural Products Discovery Center: Release of the First 8490 Sequenced Strains for Exploring Actinobacteria Biosynthetic Diversity.</title>
        <authorList>
            <person name="Kalkreuter E."/>
            <person name="Kautsar S.A."/>
            <person name="Yang D."/>
            <person name="Bader C.D."/>
            <person name="Teijaro C.N."/>
            <person name="Fluegel L."/>
            <person name="Davis C.M."/>
            <person name="Simpson J.R."/>
            <person name="Lauterbach L."/>
            <person name="Steele A.D."/>
            <person name="Gui C."/>
            <person name="Meng S."/>
            <person name="Li G."/>
            <person name="Viehrig K."/>
            <person name="Ye F."/>
            <person name="Su P."/>
            <person name="Kiefer A.F."/>
            <person name="Nichols A."/>
            <person name="Cepeda A.J."/>
            <person name="Yan W."/>
            <person name="Fan B."/>
            <person name="Jiang Y."/>
            <person name="Adhikari A."/>
            <person name="Zheng C.-J."/>
            <person name="Schuster L."/>
            <person name="Cowan T.M."/>
            <person name="Smanski M.J."/>
            <person name="Chevrette M.G."/>
            <person name="De Carvalho L.P.S."/>
            <person name="Shen B."/>
        </authorList>
    </citation>
    <scope>NUCLEOTIDE SEQUENCE [LARGE SCALE GENOMIC DNA]</scope>
    <source>
        <strain evidence="2 3">NPDC000632</strain>
    </source>
</reference>
<name>A0ABV1VAB2_9ACTN</name>
<evidence type="ECO:0000256" key="1">
    <source>
        <dbReference type="SAM" id="MobiDB-lite"/>
    </source>
</evidence>
<comment type="caution">
    <text evidence="2">The sequence shown here is derived from an EMBL/GenBank/DDBJ whole genome shotgun (WGS) entry which is preliminary data.</text>
</comment>
<sequence length="134" mass="13748">MTTTMTGHPHLSSAASATLTTTGTRPHRRRPHTAAADTARTGTGTPATTGTGRPHAASAATEARHHPHTGSATLDASGAHPWRRRPHGAVRTGSAAAVAVTGRSWGAGARPRSCPLVGAVLTTPSRRPAPEHWL</sequence>
<evidence type="ECO:0000313" key="2">
    <source>
        <dbReference type="EMBL" id="MER6903437.1"/>
    </source>
</evidence>
<gene>
    <name evidence="2" type="ORF">ABT322_06540</name>
</gene>
<feature type="compositionally biased region" description="Low complexity" evidence="1">
    <location>
        <begin position="11"/>
        <end position="24"/>
    </location>
</feature>
<keyword evidence="3" id="KW-1185">Reference proteome</keyword>
<feature type="region of interest" description="Disordered" evidence="1">
    <location>
        <begin position="1"/>
        <end position="95"/>
    </location>
</feature>
<dbReference type="RefSeq" id="WP_350717232.1">
    <property type="nucleotide sequence ID" value="NZ_JBEPCO010000006.1"/>
</dbReference>
<evidence type="ECO:0000313" key="3">
    <source>
        <dbReference type="Proteomes" id="UP001490330"/>
    </source>
</evidence>
<accession>A0ABV1VAB2</accession>